<dbReference type="Proteomes" id="UP000828941">
    <property type="component" value="Chromosome 6"/>
</dbReference>
<gene>
    <name evidence="1" type="ORF">L6164_013915</name>
</gene>
<protein>
    <submittedName>
        <fullName evidence="1">Uncharacterized protein</fullName>
    </submittedName>
</protein>
<name>A0ACB9NJF1_BAUVA</name>
<dbReference type="EMBL" id="CM039431">
    <property type="protein sequence ID" value="KAI4335251.1"/>
    <property type="molecule type" value="Genomic_DNA"/>
</dbReference>
<proteinExistence type="predicted"/>
<reference evidence="1 2" key="1">
    <citation type="journal article" date="2022" name="DNA Res.">
        <title>Chromosomal-level genome assembly of the orchid tree Bauhinia variegata (Leguminosae; Cercidoideae) supports the allotetraploid origin hypothesis of Bauhinia.</title>
        <authorList>
            <person name="Zhong Y."/>
            <person name="Chen Y."/>
            <person name="Zheng D."/>
            <person name="Pang J."/>
            <person name="Liu Y."/>
            <person name="Luo S."/>
            <person name="Meng S."/>
            <person name="Qian L."/>
            <person name="Wei D."/>
            <person name="Dai S."/>
            <person name="Zhou R."/>
        </authorList>
    </citation>
    <scope>NUCLEOTIDE SEQUENCE [LARGE SCALE GENOMIC DNA]</scope>
    <source>
        <strain evidence="1">BV-YZ2020</strain>
    </source>
</reference>
<comment type="caution">
    <text evidence="1">The sequence shown here is derived from an EMBL/GenBank/DDBJ whole genome shotgun (WGS) entry which is preliminary data.</text>
</comment>
<evidence type="ECO:0000313" key="2">
    <source>
        <dbReference type="Proteomes" id="UP000828941"/>
    </source>
</evidence>
<organism evidence="1 2">
    <name type="scientific">Bauhinia variegata</name>
    <name type="common">Purple orchid tree</name>
    <name type="synonym">Phanera variegata</name>
    <dbReference type="NCBI Taxonomy" id="167791"/>
    <lineage>
        <taxon>Eukaryota</taxon>
        <taxon>Viridiplantae</taxon>
        <taxon>Streptophyta</taxon>
        <taxon>Embryophyta</taxon>
        <taxon>Tracheophyta</taxon>
        <taxon>Spermatophyta</taxon>
        <taxon>Magnoliopsida</taxon>
        <taxon>eudicotyledons</taxon>
        <taxon>Gunneridae</taxon>
        <taxon>Pentapetalae</taxon>
        <taxon>rosids</taxon>
        <taxon>fabids</taxon>
        <taxon>Fabales</taxon>
        <taxon>Fabaceae</taxon>
        <taxon>Cercidoideae</taxon>
        <taxon>Cercideae</taxon>
        <taxon>Bauhiniinae</taxon>
        <taxon>Bauhinia</taxon>
    </lineage>
</organism>
<keyword evidence="2" id="KW-1185">Reference proteome</keyword>
<sequence>MLSKFEARKKTAEGSGSGKLLKEIGTISKALYLDKSSSKNLLAAANARPKSSGKPNIHDAKSNSKGSNEDPSRKDKKSIWNWRPLKAFSHIRNRRFNCCFSLQVHLIEGLPSTFDDTSLCVYWKRRDGVLVTRPAKVVQHTVEFEEKLTYTCSVYGSRNGPHHSAKYEAKHFLLYASVVGAPELDLGKHRVDLTRLLPLTLEELEEEKSSGKWTTSFRLSGMARGAVLNVSFGYAVVGDNSNATRDNHNAPNASTLRQNNLGLTKPAIKSSQADGEISMMRIGSLPKFSGSYSSRIEDEVKDLHEVLPTSTSELASSIDILYQKFDEEKTCSRGHDKPEFDVFTENLEPNKPDAHPLPDPGKGNFEDCEGNEVITCNPVHEEPELNVFQGNLEPAKSNVCPSAHSRKENPEECEGNEFSVVDQAIELSSNEPVKVDESSVKIVDDASYIDSTCTIGTVVIEPSSEDSVEHEPLDLDNDSSKEKAVVRENTNEDNLYTKEMLMKELESALNSISDLEMVALESPNQEKYMKDKSESEYKLRKSHSLDDVTESVASEFLSMLDMDHSSSGLSSESEPESPRERLLRQFEEEALAEGFSLYDFDIGNEGEVDDGYNASIRSEQRHFSEGLNNFSSLLKDLQDGPPVESQEARSKERAKILEDLETEALMREWGMNEEAFLHSPPKNPPGFGSPIDLPPEESLILPSLGEGLGPYLQTKDGGFLRSMNPSLFKNAKAGGSLVLQVSNPVVVPAEMGSGIMEILQGLASVGIEKLSMQANKLMPLEDITGKTMQQVAWEAMPVLEGAERQCLLPHDLVTGQDNTTSVQAGLKGASSGSKSDKFSSSSVSNQTGSEFVSLEDLAPLAMDKIEALSVEGLRIQSGMSDEDAPSNIIAQSIGDISALQGKGVSVSGSLGMDGAAGLQLLDIKDNGASVDGIMGLSLTLDEWIRLDSGEIDDMDNISEHTSRILAAHHANSFDLIRGSSKGDRKRGKGSGRKCGLLGNNFTVALMVQLRDPLRNFEPVGTPMLSLIQVERVFLPPKPKIYTTVFEARENKEENDESETVVKVEMKDDKKEQKSSDDDGIPQYRITEVHVAGLKAEPRKTKLWGTSSQQQSGSRWLLANGMAKNKNQIGKSKIASKSGGPATTKVLPGDTLWSISSRVLGSGARWKELATVNPHIRNPNIVIKNETIKLR</sequence>
<accession>A0ACB9NJF1</accession>
<evidence type="ECO:0000313" key="1">
    <source>
        <dbReference type="EMBL" id="KAI4335251.1"/>
    </source>
</evidence>